<protein>
    <recommendedName>
        <fullName evidence="3">CID domain-containing protein</fullName>
    </recommendedName>
</protein>
<dbReference type="AlphaFoldDB" id="A0A843TR36"/>
<dbReference type="SUPFAM" id="SSF48464">
    <property type="entry name" value="ENTH/VHS domain"/>
    <property type="match status" value="1"/>
</dbReference>
<dbReference type="GO" id="GO:0003729">
    <property type="term" value="F:mRNA binding"/>
    <property type="evidence" value="ECO:0007669"/>
    <property type="project" value="InterPro"/>
</dbReference>
<dbReference type="InterPro" id="IPR008942">
    <property type="entry name" value="ENTH_VHS"/>
</dbReference>
<evidence type="ECO:0000313" key="5">
    <source>
        <dbReference type="Proteomes" id="UP000652761"/>
    </source>
</evidence>
<dbReference type="FunFam" id="1.25.40.90:FF:000023">
    <property type="entry name" value="polyadenylation and cleavage factor homolog 4"/>
    <property type="match status" value="1"/>
</dbReference>
<feature type="region of interest" description="Disordered" evidence="2">
    <location>
        <begin position="446"/>
        <end position="469"/>
    </location>
</feature>
<dbReference type="SMART" id="SM00582">
    <property type="entry name" value="RPR"/>
    <property type="match status" value="1"/>
</dbReference>
<dbReference type="EMBL" id="NMUH01000113">
    <property type="protein sequence ID" value="MQL71914.1"/>
    <property type="molecule type" value="Genomic_DNA"/>
</dbReference>
<keyword evidence="5" id="KW-1185">Reference proteome</keyword>
<name>A0A843TR36_COLES</name>
<evidence type="ECO:0000256" key="1">
    <source>
        <dbReference type="ARBA" id="ARBA00022664"/>
    </source>
</evidence>
<dbReference type="Pfam" id="PF23228">
    <property type="entry name" value="zf_PCFS4"/>
    <property type="match status" value="1"/>
</dbReference>
<feature type="domain" description="CID" evidence="3">
    <location>
        <begin position="89"/>
        <end position="217"/>
    </location>
</feature>
<dbReference type="PANTHER" id="PTHR15921">
    <property type="entry name" value="PRE-MRNA CLEAVAGE COMPLEX II"/>
    <property type="match status" value="1"/>
</dbReference>
<feature type="compositionally biased region" description="Basic and acidic residues" evidence="2">
    <location>
        <begin position="18"/>
        <end position="30"/>
    </location>
</feature>
<dbReference type="GO" id="GO:0006369">
    <property type="term" value="P:termination of RNA polymerase II transcription"/>
    <property type="evidence" value="ECO:0007669"/>
    <property type="project" value="InterPro"/>
</dbReference>
<dbReference type="InterPro" id="IPR045154">
    <property type="entry name" value="PCF11-like"/>
</dbReference>
<organism evidence="4 5">
    <name type="scientific">Colocasia esculenta</name>
    <name type="common">Wild taro</name>
    <name type="synonym">Arum esculentum</name>
    <dbReference type="NCBI Taxonomy" id="4460"/>
    <lineage>
        <taxon>Eukaryota</taxon>
        <taxon>Viridiplantae</taxon>
        <taxon>Streptophyta</taxon>
        <taxon>Embryophyta</taxon>
        <taxon>Tracheophyta</taxon>
        <taxon>Spermatophyta</taxon>
        <taxon>Magnoliopsida</taxon>
        <taxon>Liliopsida</taxon>
        <taxon>Araceae</taxon>
        <taxon>Aroideae</taxon>
        <taxon>Colocasieae</taxon>
        <taxon>Colocasia</taxon>
    </lineage>
</organism>
<dbReference type="InterPro" id="IPR047415">
    <property type="entry name" value="Pcf11_CID"/>
</dbReference>
<dbReference type="InterPro" id="IPR006569">
    <property type="entry name" value="CID_dom"/>
</dbReference>
<evidence type="ECO:0000313" key="4">
    <source>
        <dbReference type="EMBL" id="MQL71914.1"/>
    </source>
</evidence>
<gene>
    <name evidence="4" type="ORF">Taro_004269</name>
</gene>
<comment type="caution">
    <text evidence="4">The sequence shown here is derived from an EMBL/GenBank/DDBJ whole genome shotgun (WGS) entry which is preliminary data.</text>
</comment>
<accession>A0A843TR36</accession>
<dbReference type="Gene3D" id="1.25.40.90">
    <property type="match status" value="1"/>
</dbReference>
<dbReference type="InterPro" id="IPR013087">
    <property type="entry name" value="Znf_C2H2_type"/>
</dbReference>
<evidence type="ECO:0000256" key="2">
    <source>
        <dbReference type="SAM" id="MobiDB-lite"/>
    </source>
</evidence>
<dbReference type="PANTHER" id="PTHR15921:SF12">
    <property type="entry name" value="POLYADENYLATION AND CLEAVAGE FACTOR HOMOLOG 4"/>
    <property type="match status" value="1"/>
</dbReference>
<feature type="compositionally biased region" description="Low complexity" evidence="2">
    <location>
        <begin position="41"/>
        <end position="53"/>
    </location>
</feature>
<dbReference type="InterPro" id="IPR057242">
    <property type="entry name" value="PCFS4-like"/>
</dbReference>
<dbReference type="PROSITE" id="PS00028">
    <property type="entry name" value="ZINC_FINGER_C2H2_1"/>
    <property type="match status" value="1"/>
</dbReference>
<proteinExistence type="predicted"/>
<dbReference type="Pfam" id="PF04818">
    <property type="entry name" value="CID"/>
    <property type="match status" value="1"/>
</dbReference>
<dbReference type="GO" id="GO:0000993">
    <property type="term" value="F:RNA polymerase II complex binding"/>
    <property type="evidence" value="ECO:0007669"/>
    <property type="project" value="InterPro"/>
</dbReference>
<dbReference type="GO" id="GO:0005737">
    <property type="term" value="C:cytoplasm"/>
    <property type="evidence" value="ECO:0007669"/>
    <property type="project" value="TreeGrafter"/>
</dbReference>
<dbReference type="OrthoDB" id="2129491at2759"/>
<dbReference type="CDD" id="cd16982">
    <property type="entry name" value="CID_Pcf11"/>
    <property type="match status" value="1"/>
</dbReference>
<feature type="region of interest" description="Disordered" evidence="2">
    <location>
        <begin position="588"/>
        <end position="617"/>
    </location>
</feature>
<feature type="compositionally biased region" description="Acidic residues" evidence="2">
    <location>
        <begin position="449"/>
        <end position="458"/>
    </location>
</feature>
<sequence>MEGGRYFSSRGGANPRDPGFHTDRPPRPARDSVLSAATGEQPQQQQPQQPGQQRASPPILERFRALLRERGEKVRTSARVPEGAAPPPTMQEIVALYDEVLSELILNSKPIITELTMIAGEQRAYAQGIADAICTRILEVPVEQKLPSLYLLDSIVKNIGREYVRCFVARLPEVFVEAYKQVPSNLHPAMRHLFGTWSQVFPPSVLQKIEDEVQFGLPENKKQPVLANVKHSESSSPRPAHGIHVNPKYLEARQFEHCSADLQRARGVPSNAYEQRSSIQLGEYDFHLPEVLPSHPGHAMRGSSQIMPGHTSSVIGTERPLSVTKWTSRAGLVRSASPPGDCFRRDVSPRRSLERASPSDLGVGLLIGRTADRSGWWERNRADNGAPQLGGPDAFKIQNGFHKQRSRDLIDAYGNYRGKNTSDEKLPKIQRLGVDGINREAVTQKWQNSEEEEYDWEDMSPTLADRSRSSSMNMFDAAVERGVMNPDLHKPNAAILESDLRSCWHNQVQHPPIENTTVAFEERHPILGSEHGSTNKSLVGTGRNELLLHQSSSLLTQEPWKLPFVSSQSSQSHLSPRSRGRLRQMPLQVSGFPPIGSAPSSLAATEKHLTQRPHSPPGAQMMCPSVPKPLPPVPLQSDFKNTYDPLQISRTIVDEGLNAMVSSWQQVDVADTNFSNLILPHMPSQLPGLTNSVSQRRHEETAVRGLQSQEIHGNLIPSASVWPLNPVQIQVQSALCSMLPNTSLEISSSSLAVQSVSDYSKQIRACGLPPLPPGPPPASLHVGPVSQSSGSIVSSAPALPFSGLISSLVAQGLISLPPSTSSKDSVGVEFNAELLKVRHDSAINALYNELPRQCTTCGLRFKQQEEHSNHMDWHVTKNRLSKIRKQKPSRRWFVTVKEWLSGAEALATDVAPGFLPTEVVTEKTVEREFAVPADENQNVCYLCGEPFEDFYSDEFEEWMYRGAVYLNSPDGLTEGLERSQLGPIVHAKCRPESTRDRGQA</sequence>
<feature type="region of interest" description="Disordered" evidence="2">
    <location>
        <begin position="1"/>
        <end position="57"/>
    </location>
</feature>
<evidence type="ECO:0000259" key="3">
    <source>
        <dbReference type="PROSITE" id="PS51391"/>
    </source>
</evidence>
<dbReference type="GO" id="GO:0031124">
    <property type="term" value="P:mRNA 3'-end processing"/>
    <property type="evidence" value="ECO:0007669"/>
    <property type="project" value="InterPro"/>
</dbReference>
<dbReference type="Proteomes" id="UP000652761">
    <property type="component" value="Unassembled WGS sequence"/>
</dbReference>
<keyword evidence="1" id="KW-0507">mRNA processing</keyword>
<dbReference type="GO" id="GO:0005849">
    <property type="term" value="C:mRNA cleavage factor complex"/>
    <property type="evidence" value="ECO:0007669"/>
    <property type="project" value="TreeGrafter"/>
</dbReference>
<dbReference type="PROSITE" id="PS51391">
    <property type="entry name" value="CID"/>
    <property type="match status" value="1"/>
</dbReference>
<reference evidence="4" key="1">
    <citation type="submission" date="2017-07" db="EMBL/GenBank/DDBJ databases">
        <title>Taro Niue Genome Assembly and Annotation.</title>
        <authorList>
            <person name="Atibalentja N."/>
            <person name="Keating K."/>
            <person name="Fields C.J."/>
        </authorList>
    </citation>
    <scope>NUCLEOTIDE SEQUENCE</scope>
    <source>
        <strain evidence="4">Niue_2</strain>
        <tissue evidence="4">Leaf</tissue>
    </source>
</reference>